<keyword evidence="5" id="KW-0830">Ubiquinone</keyword>
<dbReference type="NCBIfam" id="NF004741">
    <property type="entry name" value="PRK06076.1-2"/>
    <property type="match status" value="1"/>
</dbReference>
<evidence type="ECO:0000313" key="8">
    <source>
        <dbReference type="Proteomes" id="UP000219036"/>
    </source>
</evidence>
<evidence type="ECO:0000256" key="1">
    <source>
        <dbReference type="ARBA" id="ARBA00004141"/>
    </source>
</evidence>
<reference evidence="8" key="1">
    <citation type="submission" date="2017-09" db="EMBL/GenBank/DDBJ databases">
        <authorList>
            <person name="Varghese N."/>
            <person name="Submissions S."/>
        </authorList>
    </citation>
    <scope>NUCLEOTIDE SEQUENCE [LARGE SCALE GENOMIC DNA]</scope>
    <source>
        <strain evidence="8">DSM 15103</strain>
    </source>
</reference>
<dbReference type="EC" id="7.1.1.-" evidence="5"/>
<evidence type="ECO:0000256" key="4">
    <source>
        <dbReference type="ARBA" id="ARBA00023136"/>
    </source>
</evidence>
<keyword evidence="4 5" id="KW-0472">Membrane</keyword>
<feature type="transmembrane region" description="Helical" evidence="5">
    <location>
        <begin position="155"/>
        <end position="179"/>
    </location>
</feature>
<dbReference type="InterPro" id="IPR018086">
    <property type="entry name" value="NADH_UbQ_OxRdtase_su1_CS"/>
</dbReference>
<dbReference type="PANTHER" id="PTHR11432">
    <property type="entry name" value="NADH DEHYDROGENASE SUBUNIT 1"/>
    <property type="match status" value="1"/>
</dbReference>
<feature type="transmembrane region" description="Helical" evidence="5">
    <location>
        <begin position="191"/>
        <end position="210"/>
    </location>
</feature>
<keyword evidence="8" id="KW-1185">Reference proteome</keyword>
<feature type="transmembrane region" description="Helical" evidence="5">
    <location>
        <begin position="279"/>
        <end position="301"/>
    </location>
</feature>
<feature type="transmembrane region" description="Helical" evidence="5">
    <location>
        <begin position="77"/>
        <end position="99"/>
    </location>
</feature>
<dbReference type="Pfam" id="PF00146">
    <property type="entry name" value="NADHdh"/>
    <property type="match status" value="1"/>
</dbReference>
<keyword evidence="3 5" id="KW-1133">Transmembrane helix</keyword>
<gene>
    <name evidence="5" type="primary">nuoH</name>
    <name evidence="7" type="ORF">SAMN06265182_1789</name>
</gene>
<sequence length="336" mass="37377">MELLGTVVVLTVKSLIFIIGMFLGAAYLTLLERKFAGHVQQRPGPLHVGPHGFLQPIADALKVLTKEDLVPDSVDKFLFYLASLMAFVPAIMILAVVPFGDPFTIFGVEIKPYITDLNIGLLLALAFGSISIYGVIFAGWASNSKYPMIGGLRKAAVLIGYEVALGFAMVGPIMMAGSFSLREIVEAQQGMWFIIPNILAFVVIIFCILAETGRTPFDVQEAEAELVGGYVTEYTGMKFGLFPLAEWYIATFVLSAITVILFFGGWNPLPLMGWLPIPAIVWFFIKVFLLFMFFLWVHWTLPRYRVDQITELAWKIMLPLSLANIFIVAVWIMIFG</sequence>
<dbReference type="Proteomes" id="UP000219036">
    <property type="component" value="Unassembled WGS sequence"/>
</dbReference>
<comment type="catalytic activity">
    <reaction evidence="5">
        <text>a quinone + NADH + 5 H(+)(in) = a quinol + NAD(+) + 4 H(+)(out)</text>
        <dbReference type="Rhea" id="RHEA:57888"/>
        <dbReference type="ChEBI" id="CHEBI:15378"/>
        <dbReference type="ChEBI" id="CHEBI:24646"/>
        <dbReference type="ChEBI" id="CHEBI:57540"/>
        <dbReference type="ChEBI" id="CHEBI:57945"/>
        <dbReference type="ChEBI" id="CHEBI:132124"/>
    </reaction>
</comment>
<feature type="transmembrane region" description="Helical" evidence="5">
    <location>
        <begin position="247"/>
        <end position="267"/>
    </location>
</feature>
<keyword evidence="5" id="KW-0874">Quinone</keyword>
<dbReference type="GO" id="GO:0009060">
    <property type="term" value="P:aerobic respiration"/>
    <property type="evidence" value="ECO:0007669"/>
    <property type="project" value="TreeGrafter"/>
</dbReference>
<dbReference type="GO" id="GO:0003954">
    <property type="term" value="F:NADH dehydrogenase activity"/>
    <property type="evidence" value="ECO:0007669"/>
    <property type="project" value="TreeGrafter"/>
</dbReference>
<name>A0A285NLZ5_9AQUI</name>
<feature type="transmembrane region" description="Helical" evidence="5">
    <location>
        <begin position="119"/>
        <end position="143"/>
    </location>
</feature>
<evidence type="ECO:0000313" key="7">
    <source>
        <dbReference type="EMBL" id="SNZ10258.1"/>
    </source>
</evidence>
<evidence type="ECO:0000256" key="5">
    <source>
        <dbReference type="HAMAP-Rule" id="MF_01350"/>
    </source>
</evidence>
<feature type="transmembrane region" description="Helical" evidence="5">
    <location>
        <begin position="6"/>
        <end position="30"/>
    </location>
</feature>
<comment type="similarity">
    <text evidence="5 6">Belongs to the complex I subunit 1 family.</text>
</comment>
<comment type="subcellular location">
    <subcellularLocation>
        <location evidence="5 6">Cell membrane</location>
        <topology evidence="5 6">Multi-pass membrane protein</topology>
    </subcellularLocation>
    <subcellularLocation>
        <location evidence="1">Membrane</location>
        <topology evidence="1">Multi-pass membrane protein</topology>
    </subcellularLocation>
</comment>
<dbReference type="EMBL" id="OBEI01000010">
    <property type="protein sequence ID" value="SNZ10258.1"/>
    <property type="molecule type" value="Genomic_DNA"/>
</dbReference>
<feature type="transmembrane region" description="Helical" evidence="5">
    <location>
        <begin position="313"/>
        <end position="334"/>
    </location>
</feature>
<comment type="subunit">
    <text evidence="5">NDH-1 is composed of 14 different subunits. Subunits NuoA, H, J, K, L, M, N constitute the membrane sector of the complex.</text>
</comment>
<dbReference type="OrthoDB" id="9803734at2"/>
<dbReference type="PANTHER" id="PTHR11432:SF3">
    <property type="entry name" value="NADH-UBIQUINONE OXIDOREDUCTASE CHAIN 1"/>
    <property type="match status" value="1"/>
</dbReference>
<dbReference type="GO" id="GO:0048038">
    <property type="term" value="F:quinone binding"/>
    <property type="evidence" value="ECO:0007669"/>
    <property type="project" value="UniProtKB-KW"/>
</dbReference>
<proteinExistence type="inferred from homology"/>
<dbReference type="InterPro" id="IPR001694">
    <property type="entry name" value="NADH_UbQ_OxRdtase_su1/FPO"/>
</dbReference>
<keyword evidence="5" id="KW-1003">Cell membrane</keyword>
<dbReference type="GO" id="GO:0005886">
    <property type="term" value="C:plasma membrane"/>
    <property type="evidence" value="ECO:0007669"/>
    <property type="project" value="UniProtKB-SubCell"/>
</dbReference>
<evidence type="ECO:0000256" key="6">
    <source>
        <dbReference type="RuleBase" id="RU000471"/>
    </source>
</evidence>
<dbReference type="PROSITE" id="PS00667">
    <property type="entry name" value="COMPLEX1_ND1_1"/>
    <property type="match status" value="1"/>
</dbReference>
<keyword evidence="5" id="KW-1278">Translocase</keyword>
<comment type="function">
    <text evidence="5">NDH-1 shuttles electrons from NADH, via FMN and iron-sulfur (Fe-S) centers, to quinones in the respiratory chain. The immediate electron acceptor for the enzyme in this species is believed to be ubiquinone. Couples the redox reaction to proton translocation (for every two electrons transferred, four hydrogen ions are translocated across the cytoplasmic membrane), and thus conserves the redox energy in a proton gradient. This subunit may bind ubiquinone.</text>
</comment>
<evidence type="ECO:0000256" key="2">
    <source>
        <dbReference type="ARBA" id="ARBA00022692"/>
    </source>
</evidence>
<accession>A0A285NLZ5</accession>
<protein>
    <recommendedName>
        <fullName evidence="5">NADH-quinone oxidoreductase subunit H</fullName>
        <ecNumber evidence="5">7.1.1.-</ecNumber>
    </recommendedName>
    <alternativeName>
        <fullName evidence="5">NADH dehydrogenase I subunit H</fullName>
    </alternativeName>
    <alternativeName>
        <fullName evidence="5">NDH-1 subunit H</fullName>
    </alternativeName>
</protein>
<evidence type="ECO:0000256" key="3">
    <source>
        <dbReference type="ARBA" id="ARBA00022989"/>
    </source>
</evidence>
<dbReference type="HAMAP" id="MF_01350">
    <property type="entry name" value="NDH1_NuoH"/>
    <property type="match status" value="1"/>
</dbReference>
<dbReference type="AlphaFoldDB" id="A0A285NLZ5"/>
<dbReference type="GO" id="GO:0016655">
    <property type="term" value="F:oxidoreductase activity, acting on NAD(P)H, quinone or similar compound as acceptor"/>
    <property type="evidence" value="ECO:0007669"/>
    <property type="project" value="UniProtKB-UniRule"/>
</dbReference>
<organism evidence="7 8">
    <name type="scientific">Persephonella hydrogeniphila</name>
    <dbReference type="NCBI Taxonomy" id="198703"/>
    <lineage>
        <taxon>Bacteria</taxon>
        <taxon>Pseudomonadati</taxon>
        <taxon>Aquificota</taxon>
        <taxon>Aquificia</taxon>
        <taxon>Aquificales</taxon>
        <taxon>Hydrogenothermaceae</taxon>
        <taxon>Persephonella</taxon>
    </lineage>
</organism>
<keyword evidence="5 6" id="KW-0520">NAD</keyword>
<dbReference type="RefSeq" id="WP_097000945.1">
    <property type="nucleotide sequence ID" value="NZ_OBEI01000010.1"/>
</dbReference>
<keyword evidence="2 5" id="KW-0812">Transmembrane</keyword>